<feature type="region of interest" description="Disordered" evidence="1">
    <location>
        <begin position="14"/>
        <end position="39"/>
    </location>
</feature>
<proteinExistence type="predicted"/>
<evidence type="ECO:0000313" key="2">
    <source>
        <dbReference type="EMBL" id="TEB31015.1"/>
    </source>
</evidence>
<keyword evidence="3" id="KW-1185">Reference proteome</keyword>
<feature type="compositionally biased region" description="Basic and acidic residues" evidence="1">
    <location>
        <begin position="22"/>
        <end position="32"/>
    </location>
</feature>
<gene>
    <name evidence="2" type="ORF">FA13DRAFT_1709881</name>
</gene>
<name>A0A4Y7TA17_COPMI</name>
<dbReference type="AlphaFoldDB" id="A0A4Y7TA17"/>
<evidence type="ECO:0000256" key="1">
    <source>
        <dbReference type="SAM" id="MobiDB-lite"/>
    </source>
</evidence>
<protein>
    <submittedName>
        <fullName evidence="2">Uncharacterized protein</fullName>
    </submittedName>
</protein>
<organism evidence="2 3">
    <name type="scientific">Coprinellus micaceus</name>
    <name type="common">Glistening ink-cap mushroom</name>
    <name type="synonym">Coprinus micaceus</name>
    <dbReference type="NCBI Taxonomy" id="71717"/>
    <lineage>
        <taxon>Eukaryota</taxon>
        <taxon>Fungi</taxon>
        <taxon>Dikarya</taxon>
        <taxon>Basidiomycota</taxon>
        <taxon>Agaricomycotina</taxon>
        <taxon>Agaricomycetes</taxon>
        <taxon>Agaricomycetidae</taxon>
        <taxon>Agaricales</taxon>
        <taxon>Agaricineae</taxon>
        <taxon>Psathyrellaceae</taxon>
        <taxon>Coprinellus</taxon>
    </lineage>
</organism>
<comment type="caution">
    <text evidence="2">The sequence shown here is derived from an EMBL/GenBank/DDBJ whole genome shotgun (WGS) entry which is preliminary data.</text>
</comment>
<dbReference type="Proteomes" id="UP000298030">
    <property type="component" value="Unassembled WGS sequence"/>
</dbReference>
<reference evidence="2 3" key="1">
    <citation type="journal article" date="2019" name="Nat. Ecol. Evol.">
        <title>Megaphylogeny resolves global patterns of mushroom evolution.</title>
        <authorList>
            <person name="Varga T."/>
            <person name="Krizsan K."/>
            <person name="Foldi C."/>
            <person name="Dima B."/>
            <person name="Sanchez-Garcia M."/>
            <person name="Sanchez-Ramirez S."/>
            <person name="Szollosi G.J."/>
            <person name="Szarkandi J.G."/>
            <person name="Papp V."/>
            <person name="Albert L."/>
            <person name="Andreopoulos W."/>
            <person name="Angelini C."/>
            <person name="Antonin V."/>
            <person name="Barry K.W."/>
            <person name="Bougher N.L."/>
            <person name="Buchanan P."/>
            <person name="Buyck B."/>
            <person name="Bense V."/>
            <person name="Catcheside P."/>
            <person name="Chovatia M."/>
            <person name="Cooper J."/>
            <person name="Damon W."/>
            <person name="Desjardin D."/>
            <person name="Finy P."/>
            <person name="Geml J."/>
            <person name="Haridas S."/>
            <person name="Hughes K."/>
            <person name="Justo A."/>
            <person name="Karasinski D."/>
            <person name="Kautmanova I."/>
            <person name="Kiss B."/>
            <person name="Kocsube S."/>
            <person name="Kotiranta H."/>
            <person name="LaButti K.M."/>
            <person name="Lechner B.E."/>
            <person name="Liimatainen K."/>
            <person name="Lipzen A."/>
            <person name="Lukacs Z."/>
            <person name="Mihaltcheva S."/>
            <person name="Morgado L.N."/>
            <person name="Niskanen T."/>
            <person name="Noordeloos M.E."/>
            <person name="Ohm R.A."/>
            <person name="Ortiz-Santana B."/>
            <person name="Ovrebo C."/>
            <person name="Racz N."/>
            <person name="Riley R."/>
            <person name="Savchenko A."/>
            <person name="Shiryaev A."/>
            <person name="Soop K."/>
            <person name="Spirin V."/>
            <person name="Szebenyi C."/>
            <person name="Tomsovsky M."/>
            <person name="Tulloss R.E."/>
            <person name="Uehling J."/>
            <person name="Grigoriev I.V."/>
            <person name="Vagvolgyi C."/>
            <person name="Papp T."/>
            <person name="Martin F.M."/>
            <person name="Miettinen O."/>
            <person name="Hibbett D.S."/>
            <person name="Nagy L.G."/>
        </authorList>
    </citation>
    <scope>NUCLEOTIDE SEQUENCE [LARGE SCALE GENOMIC DNA]</scope>
    <source>
        <strain evidence="2 3">FP101781</strain>
    </source>
</reference>
<evidence type="ECO:0000313" key="3">
    <source>
        <dbReference type="Proteomes" id="UP000298030"/>
    </source>
</evidence>
<accession>A0A4Y7TA17</accession>
<dbReference type="EMBL" id="QPFP01000020">
    <property type="protein sequence ID" value="TEB31015.1"/>
    <property type="molecule type" value="Genomic_DNA"/>
</dbReference>
<sequence>MFLYENLWRGLTPKDSGRPSGKTKEAYPKGDEVAPPSLYNSEDGRPIFDKLSNIPDSARTITANQREGFVAGALPASSVVEWLIFARWLGMTATSGLRAAILRDKTDQICSDASATSTKWVAGTVHPVLAAQPRGPEGVESAYWTSNSIIDISVTETDHECGVQAPSPLT</sequence>